<dbReference type="SMART" id="SM00850">
    <property type="entry name" value="LytTR"/>
    <property type="match status" value="1"/>
</dbReference>
<evidence type="ECO:0000256" key="1">
    <source>
        <dbReference type="ARBA" id="ARBA00023012"/>
    </source>
</evidence>
<dbReference type="InterPro" id="IPR001789">
    <property type="entry name" value="Sig_transdc_resp-reg_receiver"/>
</dbReference>
<proteinExistence type="predicted"/>
<dbReference type="PANTHER" id="PTHR48111">
    <property type="entry name" value="REGULATOR OF RPOS"/>
    <property type="match status" value="1"/>
</dbReference>
<keyword evidence="6" id="KW-1185">Reference proteome</keyword>
<sequence length="265" mass="30617">MKDKTMLTDYQTILIVDDEPAARRKLESMLTKTCRYEQLIQACDGDDAVEKIRQYRPELVFMDIQMPGMNGLQAALLTREENYQLIMVTAFDNYAMDAFDTHAVDYLLKPVTLARLSQSLEKVAALHQRIPEAQLQLLADKIYGQQEEQQLAVRKGEATVIINASEVCYLEALSGYCRIVLTLKGQKNHNTDSVLSDAPLEFMHQQLDQEQFLRVHRKYAVNSEQIFAYYSVMRRMYLKIRDFPDVAIPVSRRNAPMIKGRWQTV</sequence>
<dbReference type="GO" id="GO:0000156">
    <property type="term" value="F:phosphorelay response regulator activity"/>
    <property type="evidence" value="ECO:0007669"/>
    <property type="project" value="TreeGrafter"/>
</dbReference>
<dbReference type="KEGG" id="tvd:SG34_014570"/>
<dbReference type="PANTHER" id="PTHR48111:SF69">
    <property type="entry name" value="RESPONSE REGULATOR RECEIVER"/>
    <property type="match status" value="1"/>
</dbReference>
<evidence type="ECO:0000313" key="5">
    <source>
        <dbReference type="EMBL" id="WDE08003.1"/>
    </source>
</evidence>
<evidence type="ECO:0000313" key="6">
    <source>
        <dbReference type="Proteomes" id="UP000032352"/>
    </source>
</evidence>
<dbReference type="GO" id="GO:0000976">
    <property type="term" value="F:transcription cis-regulatory region binding"/>
    <property type="evidence" value="ECO:0007669"/>
    <property type="project" value="TreeGrafter"/>
</dbReference>
<accession>A0AAE9Z9Y7</accession>
<dbReference type="Gene3D" id="3.40.50.2300">
    <property type="match status" value="1"/>
</dbReference>
<dbReference type="InterPro" id="IPR011006">
    <property type="entry name" value="CheY-like_superfamily"/>
</dbReference>
<feature type="domain" description="Response regulatory" evidence="4">
    <location>
        <begin position="12"/>
        <end position="124"/>
    </location>
</feature>
<dbReference type="SUPFAM" id="SSF52172">
    <property type="entry name" value="CheY-like"/>
    <property type="match status" value="1"/>
</dbReference>
<dbReference type="EMBL" id="CP059733">
    <property type="protein sequence ID" value="WDE08003.1"/>
    <property type="molecule type" value="Genomic_DNA"/>
</dbReference>
<dbReference type="PROSITE" id="PS50110">
    <property type="entry name" value="RESPONSE_REGULATORY"/>
    <property type="match status" value="1"/>
</dbReference>
<evidence type="ECO:0000256" key="3">
    <source>
        <dbReference type="PROSITE-ProRule" id="PRU00169"/>
    </source>
</evidence>
<keyword evidence="2" id="KW-0238">DNA-binding</keyword>
<gene>
    <name evidence="5" type="ORF">SG34_014570</name>
</gene>
<name>A0AAE9Z9Y7_9GAMM</name>
<dbReference type="GO" id="GO:0006355">
    <property type="term" value="P:regulation of DNA-templated transcription"/>
    <property type="evidence" value="ECO:0007669"/>
    <property type="project" value="TreeGrafter"/>
</dbReference>
<dbReference type="Pfam" id="PF00072">
    <property type="entry name" value="Response_reg"/>
    <property type="match status" value="1"/>
</dbReference>
<keyword evidence="3" id="KW-0597">Phosphoprotein</keyword>
<organism evidence="5 6">
    <name type="scientific">Thalassomonas viridans</name>
    <dbReference type="NCBI Taxonomy" id="137584"/>
    <lineage>
        <taxon>Bacteria</taxon>
        <taxon>Pseudomonadati</taxon>
        <taxon>Pseudomonadota</taxon>
        <taxon>Gammaproteobacteria</taxon>
        <taxon>Alteromonadales</taxon>
        <taxon>Colwelliaceae</taxon>
        <taxon>Thalassomonas</taxon>
    </lineage>
</organism>
<reference evidence="5 6" key="2">
    <citation type="journal article" date="2022" name="Mar. Drugs">
        <title>Bioassay-Guided Fractionation Leads to the Detection of Cholic Acid Generated by the Rare Thalassomonas sp.</title>
        <authorList>
            <person name="Pheiffer F."/>
            <person name="Schneider Y.K."/>
            <person name="Hansen E.H."/>
            <person name="Andersen J.H."/>
            <person name="Isaksson J."/>
            <person name="Busche T."/>
            <person name="R C."/>
            <person name="Kalinowski J."/>
            <person name="Zyl L.V."/>
            <person name="Trindade M."/>
        </authorList>
    </citation>
    <scope>NUCLEOTIDE SEQUENCE [LARGE SCALE GENOMIC DNA]</scope>
    <source>
        <strain evidence="5 6">XOM25</strain>
    </source>
</reference>
<dbReference type="GO" id="GO:0005829">
    <property type="term" value="C:cytosol"/>
    <property type="evidence" value="ECO:0007669"/>
    <property type="project" value="TreeGrafter"/>
</dbReference>
<reference evidence="5 6" key="1">
    <citation type="journal article" date="2015" name="Genome Announc.">
        <title>Draft Genome Sequences of Marine Isolates of Thalassomonas viridans and Thalassomonas actiniarum.</title>
        <authorList>
            <person name="Olonade I."/>
            <person name="van Zyl L.J."/>
            <person name="Trindade M."/>
        </authorList>
    </citation>
    <scope>NUCLEOTIDE SEQUENCE [LARGE SCALE GENOMIC DNA]</scope>
    <source>
        <strain evidence="5 6">XOM25</strain>
    </source>
</reference>
<dbReference type="Proteomes" id="UP000032352">
    <property type="component" value="Chromosome"/>
</dbReference>
<feature type="modified residue" description="4-aspartylphosphate" evidence="3">
    <location>
        <position position="63"/>
    </location>
</feature>
<protein>
    <submittedName>
        <fullName evidence="5">Response regulator transcription factor</fullName>
    </submittedName>
</protein>
<evidence type="ECO:0000259" key="4">
    <source>
        <dbReference type="PROSITE" id="PS50110"/>
    </source>
</evidence>
<keyword evidence="1" id="KW-0902">Two-component regulatory system</keyword>
<dbReference type="RefSeq" id="WP_152647318.1">
    <property type="nucleotide sequence ID" value="NZ_CP059733.1"/>
</dbReference>
<dbReference type="SMART" id="SM00448">
    <property type="entry name" value="REC"/>
    <property type="match status" value="1"/>
</dbReference>
<dbReference type="Gene3D" id="2.40.50.1020">
    <property type="entry name" value="LytTr DNA-binding domain"/>
    <property type="match status" value="1"/>
</dbReference>
<dbReference type="InterPro" id="IPR007492">
    <property type="entry name" value="LytTR_DNA-bd_dom"/>
</dbReference>
<evidence type="ECO:0000256" key="2">
    <source>
        <dbReference type="ARBA" id="ARBA00023125"/>
    </source>
</evidence>
<dbReference type="AlphaFoldDB" id="A0AAE9Z9Y7"/>
<dbReference type="Pfam" id="PF04397">
    <property type="entry name" value="LytTR"/>
    <property type="match status" value="1"/>
</dbReference>
<dbReference type="InterPro" id="IPR039420">
    <property type="entry name" value="WalR-like"/>
</dbReference>
<dbReference type="GO" id="GO:0032993">
    <property type="term" value="C:protein-DNA complex"/>
    <property type="evidence" value="ECO:0007669"/>
    <property type="project" value="TreeGrafter"/>
</dbReference>